<dbReference type="OrthoDB" id="9781311at2"/>
<dbReference type="InterPro" id="IPR046348">
    <property type="entry name" value="SIS_dom_sf"/>
</dbReference>
<gene>
    <name evidence="11" type="primary">lpcA</name>
    <name evidence="9" type="synonym">gmhA</name>
    <name evidence="11" type="ORF">EU557_24960</name>
</gene>
<dbReference type="EC" id="5.3.1.28" evidence="9"/>
<dbReference type="NCBIfam" id="NF001628">
    <property type="entry name" value="PRK00414.1"/>
    <property type="match status" value="1"/>
</dbReference>
<comment type="function">
    <text evidence="9">Catalyzes the isomerization of sedoheptulose 7-phosphate in D-glycero-D-manno-heptose 7-phosphate.</text>
</comment>
<feature type="binding site" evidence="9">
    <location>
        <position position="172"/>
    </location>
    <ligand>
        <name>substrate</name>
    </ligand>
</feature>
<dbReference type="GO" id="GO:0008270">
    <property type="term" value="F:zinc ion binding"/>
    <property type="evidence" value="ECO:0007669"/>
    <property type="project" value="UniProtKB-UniRule"/>
</dbReference>
<feature type="domain" description="SIS" evidence="10">
    <location>
        <begin position="37"/>
        <end position="191"/>
    </location>
</feature>
<feature type="binding site" evidence="9">
    <location>
        <position position="65"/>
    </location>
    <ligand>
        <name>substrate</name>
    </ligand>
</feature>
<comment type="pathway">
    <text evidence="9">Carbohydrate biosynthesis; D-glycero-D-manno-heptose 7-phosphate biosynthesis; D-glycero-alpha-D-manno-heptose 7-phosphate and D-glycero-beta-D-manno-heptose 7-phosphate from sedoheptulose 7-phosphate: step 1/1.</text>
</comment>
<feature type="binding site" evidence="9">
    <location>
        <position position="172"/>
    </location>
    <ligand>
        <name>Zn(2+)</name>
        <dbReference type="ChEBI" id="CHEBI:29105"/>
    </ligand>
</feature>
<dbReference type="HAMAP" id="MF_00067">
    <property type="entry name" value="GmhA"/>
    <property type="match status" value="1"/>
</dbReference>
<comment type="catalytic activity">
    <reaction evidence="1 9">
        <text>2 D-sedoheptulose 7-phosphate = D-glycero-alpha-D-manno-heptose 7-phosphate + D-glycero-beta-D-manno-heptose 7-phosphate</text>
        <dbReference type="Rhea" id="RHEA:27489"/>
        <dbReference type="ChEBI" id="CHEBI:57483"/>
        <dbReference type="ChEBI" id="CHEBI:60203"/>
        <dbReference type="ChEBI" id="CHEBI:60204"/>
        <dbReference type="EC" id="5.3.1.28"/>
    </reaction>
</comment>
<dbReference type="GO" id="GO:0005975">
    <property type="term" value="P:carbohydrate metabolic process"/>
    <property type="evidence" value="ECO:0007669"/>
    <property type="project" value="UniProtKB-UniRule"/>
</dbReference>
<comment type="caution">
    <text evidence="11">The sequence shown here is derived from an EMBL/GenBank/DDBJ whole genome shotgun (WGS) entry which is preliminary data.</text>
</comment>
<feature type="binding site" evidence="9">
    <location>
        <begin position="93"/>
        <end position="94"/>
    </location>
    <ligand>
        <name>substrate</name>
    </ligand>
</feature>
<feature type="binding site" evidence="9">
    <location>
        <begin position="52"/>
        <end position="54"/>
    </location>
    <ligand>
        <name>substrate</name>
    </ligand>
</feature>
<feature type="binding site" evidence="9">
    <location>
        <position position="61"/>
    </location>
    <ligand>
        <name>Zn(2+)</name>
        <dbReference type="ChEBI" id="CHEBI:29105"/>
    </ligand>
</feature>
<evidence type="ECO:0000256" key="8">
    <source>
        <dbReference type="ARBA" id="ARBA00023277"/>
    </source>
</evidence>
<dbReference type="GO" id="GO:0008968">
    <property type="term" value="F:D-sedoheptulose 7-phosphate isomerase activity"/>
    <property type="evidence" value="ECO:0007669"/>
    <property type="project" value="UniProtKB-UniRule"/>
</dbReference>
<dbReference type="GO" id="GO:2001061">
    <property type="term" value="P:D-glycero-D-manno-heptose 7-phosphate biosynthetic process"/>
    <property type="evidence" value="ECO:0007669"/>
    <property type="project" value="UniProtKB-UniPathway"/>
</dbReference>
<keyword evidence="7 9" id="KW-0413">Isomerase</keyword>
<organism evidence="11 12">
    <name type="scientific">Hymenobacter wooponensis</name>
    <dbReference type="NCBI Taxonomy" id="1525360"/>
    <lineage>
        <taxon>Bacteria</taxon>
        <taxon>Pseudomonadati</taxon>
        <taxon>Bacteroidota</taxon>
        <taxon>Cytophagia</taxon>
        <taxon>Cytophagales</taxon>
        <taxon>Hymenobacteraceae</taxon>
        <taxon>Hymenobacter</taxon>
    </lineage>
</organism>
<dbReference type="Proteomes" id="UP000298284">
    <property type="component" value="Unassembled WGS sequence"/>
</dbReference>
<evidence type="ECO:0000259" key="10">
    <source>
        <dbReference type="PROSITE" id="PS51464"/>
    </source>
</evidence>
<evidence type="ECO:0000256" key="5">
    <source>
        <dbReference type="ARBA" id="ARBA00022723"/>
    </source>
</evidence>
<dbReference type="InterPro" id="IPR004515">
    <property type="entry name" value="Phosphoheptose_Isoase"/>
</dbReference>
<keyword evidence="6 9" id="KW-0862">Zinc</keyword>
<comment type="subcellular location">
    <subcellularLocation>
        <location evidence="2 9">Cytoplasm</location>
    </subcellularLocation>
</comment>
<dbReference type="GO" id="GO:0005737">
    <property type="term" value="C:cytoplasm"/>
    <property type="evidence" value="ECO:0007669"/>
    <property type="project" value="UniProtKB-SubCell"/>
</dbReference>
<keyword evidence="5 9" id="KW-0479">Metal-binding</keyword>
<feature type="binding site" evidence="9">
    <location>
        <position position="124"/>
    </location>
    <ligand>
        <name>substrate</name>
    </ligand>
</feature>
<evidence type="ECO:0000256" key="3">
    <source>
        <dbReference type="ARBA" id="ARBA00009894"/>
    </source>
</evidence>
<comment type="miscellaneous">
    <text evidence="9">The reaction produces a racemic mixture of D-glycero-alpha-D-manno-heptose 7-phosphate and D-glycero-beta-D-manno-heptose 7-phosphate.</text>
</comment>
<dbReference type="AlphaFoldDB" id="A0A4Z0MCG2"/>
<keyword evidence="4 9" id="KW-0963">Cytoplasm</keyword>
<comment type="similarity">
    <text evidence="3 9">Belongs to the SIS family. GmhA subfamily.</text>
</comment>
<evidence type="ECO:0000256" key="1">
    <source>
        <dbReference type="ARBA" id="ARBA00000348"/>
    </source>
</evidence>
<dbReference type="InterPro" id="IPR050099">
    <property type="entry name" value="SIS_GmhA/DiaA_subfam"/>
</dbReference>
<dbReference type="Pfam" id="PF13580">
    <property type="entry name" value="SIS_2"/>
    <property type="match status" value="1"/>
</dbReference>
<evidence type="ECO:0000256" key="2">
    <source>
        <dbReference type="ARBA" id="ARBA00004496"/>
    </source>
</evidence>
<feature type="binding site" evidence="9">
    <location>
        <position position="65"/>
    </location>
    <ligand>
        <name>Zn(2+)</name>
        <dbReference type="ChEBI" id="CHEBI:29105"/>
    </ligand>
</feature>
<dbReference type="PANTHER" id="PTHR30390:SF7">
    <property type="entry name" value="PHOSPHOHEPTOSE ISOMERASE"/>
    <property type="match status" value="1"/>
</dbReference>
<evidence type="ECO:0000256" key="6">
    <source>
        <dbReference type="ARBA" id="ARBA00022833"/>
    </source>
</evidence>
<dbReference type="NCBIfam" id="TIGR00441">
    <property type="entry name" value="gmhA"/>
    <property type="match status" value="1"/>
</dbReference>
<dbReference type="SUPFAM" id="SSF53697">
    <property type="entry name" value="SIS domain"/>
    <property type="match status" value="1"/>
</dbReference>
<dbReference type="GO" id="GO:0097367">
    <property type="term" value="F:carbohydrate derivative binding"/>
    <property type="evidence" value="ECO:0007669"/>
    <property type="project" value="InterPro"/>
</dbReference>
<reference evidence="11 12" key="1">
    <citation type="submission" date="2019-04" db="EMBL/GenBank/DDBJ databases">
        <authorList>
            <person name="Feng G."/>
            <person name="Zhang J."/>
            <person name="Zhu H."/>
        </authorList>
    </citation>
    <scope>NUCLEOTIDE SEQUENCE [LARGE SCALE GENOMIC DNA]</scope>
    <source>
        <strain evidence="11 12">JCM 19491</strain>
    </source>
</reference>
<dbReference type="UniPathway" id="UPA00041">
    <property type="reaction ID" value="UER00436"/>
</dbReference>
<dbReference type="CDD" id="cd05006">
    <property type="entry name" value="SIS_GmhA"/>
    <property type="match status" value="1"/>
</dbReference>
<sequence>MLTDLIQAELTEARAVLDRFLQEPANLQAIAQAARLMADSLNENGKILTCGNGGSLCDAQHFAEELSGRYRQNRRALAAIALTEASHMSCVANDFGYDYVFSRFVEALGRPGDVLLAISTSGNSPNILNAAEAAKAAGMKVVSLTGKDGGKLAAISDVEIRVPHAGYADRIQEVHIKAIHIMIMLIEQLVK</sequence>
<evidence type="ECO:0000256" key="4">
    <source>
        <dbReference type="ARBA" id="ARBA00022490"/>
    </source>
</evidence>
<dbReference type="PROSITE" id="PS51464">
    <property type="entry name" value="SIS"/>
    <property type="match status" value="1"/>
</dbReference>
<keyword evidence="12" id="KW-1185">Reference proteome</keyword>
<accession>A0A4Z0MCG2</accession>
<protein>
    <recommendedName>
        <fullName evidence="9">Phosphoheptose isomerase</fullName>
        <ecNumber evidence="9">5.3.1.28</ecNumber>
    </recommendedName>
    <alternativeName>
        <fullName evidence="9">Sedoheptulose 7-phosphate isomerase</fullName>
    </alternativeName>
</protein>
<dbReference type="InterPro" id="IPR001347">
    <property type="entry name" value="SIS_dom"/>
</dbReference>
<dbReference type="InterPro" id="IPR035461">
    <property type="entry name" value="GmhA/DiaA"/>
</dbReference>
<dbReference type="EMBL" id="SRKZ01000012">
    <property type="protein sequence ID" value="TGD76935.1"/>
    <property type="molecule type" value="Genomic_DNA"/>
</dbReference>
<feature type="binding site" evidence="9">
    <location>
        <begin position="119"/>
        <end position="121"/>
    </location>
    <ligand>
        <name>substrate</name>
    </ligand>
</feature>
<dbReference type="PANTHER" id="PTHR30390">
    <property type="entry name" value="SEDOHEPTULOSE 7-PHOSPHATE ISOMERASE / DNAA INITIATOR-ASSOCIATING FACTOR FOR REPLICATION INITIATION"/>
    <property type="match status" value="1"/>
</dbReference>
<proteinExistence type="inferred from homology"/>
<comment type="cofactor">
    <cofactor evidence="9">
        <name>Zn(2+)</name>
        <dbReference type="ChEBI" id="CHEBI:29105"/>
    </cofactor>
    <text evidence="9">Binds 1 zinc ion per subunit.</text>
</comment>
<evidence type="ECO:0000313" key="12">
    <source>
        <dbReference type="Proteomes" id="UP000298284"/>
    </source>
</evidence>
<evidence type="ECO:0000256" key="9">
    <source>
        <dbReference type="HAMAP-Rule" id="MF_00067"/>
    </source>
</evidence>
<keyword evidence="8 9" id="KW-0119">Carbohydrate metabolism</keyword>
<feature type="binding site" evidence="9">
    <location>
        <position position="180"/>
    </location>
    <ligand>
        <name>Zn(2+)</name>
        <dbReference type="ChEBI" id="CHEBI:29105"/>
    </ligand>
</feature>
<evidence type="ECO:0000313" key="11">
    <source>
        <dbReference type="EMBL" id="TGD76935.1"/>
    </source>
</evidence>
<evidence type="ECO:0000256" key="7">
    <source>
        <dbReference type="ARBA" id="ARBA00023235"/>
    </source>
</evidence>
<dbReference type="Gene3D" id="3.40.50.10490">
    <property type="entry name" value="Glucose-6-phosphate isomerase like protein, domain 1"/>
    <property type="match status" value="1"/>
</dbReference>
<name>A0A4Z0MCG2_9BACT</name>